<dbReference type="GO" id="GO:0000166">
    <property type="term" value="F:nucleotide binding"/>
    <property type="evidence" value="ECO:0007669"/>
    <property type="project" value="UniProtKB-KW"/>
</dbReference>
<evidence type="ECO:0000256" key="3">
    <source>
        <dbReference type="ARBA" id="ARBA00022821"/>
    </source>
</evidence>
<proteinExistence type="predicted"/>
<evidence type="ECO:0000313" key="5">
    <source>
        <dbReference type="EMBL" id="PON74042.1"/>
    </source>
</evidence>
<dbReference type="Pfam" id="PF18052">
    <property type="entry name" value="Rx_N"/>
    <property type="match status" value="1"/>
</dbReference>
<comment type="caution">
    <text evidence="5">The sequence shown here is derived from an EMBL/GenBank/DDBJ whole genome shotgun (WGS) entry which is preliminary data.</text>
</comment>
<dbReference type="AlphaFoldDB" id="A0A2P5DL66"/>
<dbReference type="Proteomes" id="UP000237000">
    <property type="component" value="Unassembled WGS sequence"/>
</dbReference>
<evidence type="ECO:0000256" key="1">
    <source>
        <dbReference type="ARBA" id="ARBA00022737"/>
    </source>
</evidence>
<dbReference type="InterPro" id="IPR041118">
    <property type="entry name" value="Rx_N"/>
</dbReference>
<accession>A0A2P5DL66</accession>
<reference evidence="6" key="1">
    <citation type="submission" date="2016-06" db="EMBL/GenBank/DDBJ databases">
        <title>Parallel loss of symbiosis genes in relatives of nitrogen-fixing non-legume Parasponia.</title>
        <authorList>
            <person name="Van Velzen R."/>
            <person name="Holmer R."/>
            <person name="Bu F."/>
            <person name="Rutten L."/>
            <person name="Van Zeijl A."/>
            <person name="Liu W."/>
            <person name="Santuari L."/>
            <person name="Cao Q."/>
            <person name="Sharma T."/>
            <person name="Shen D."/>
            <person name="Roswanjaya Y."/>
            <person name="Wardhani T."/>
            <person name="Kalhor M.S."/>
            <person name="Jansen J."/>
            <person name="Van den Hoogen J."/>
            <person name="Gungor B."/>
            <person name="Hartog M."/>
            <person name="Hontelez J."/>
            <person name="Verver J."/>
            <person name="Yang W.-C."/>
            <person name="Schijlen E."/>
            <person name="Repin R."/>
            <person name="Schilthuizen M."/>
            <person name="Schranz E."/>
            <person name="Heidstra R."/>
            <person name="Miyata K."/>
            <person name="Fedorova E."/>
            <person name="Kohlen W."/>
            <person name="Bisseling T."/>
            <person name="Smit S."/>
            <person name="Geurts R."/>
        </authorList>
    </citation>
    <scope>NUCLEOTIDE SEQUENCE [LARGE SCALE GENOMIC DNA]</scope>
    <source>
        <strain evidence="6">cv. RG33-2</strain>
    </source>
</reference>
<dbReference type="GO" id="GO:0006952">
    <property type="term" value="P:defense response"/>
    <property type="evidence" value="ECO:0007669"/>
    <property type="project" value="UniProtKB-KW"/>
</dbReference>
<protein>
    <recommendedName>
        <fullName evidence="4">Disease resistance N-terminal domain-containing protein</fullName>
    </recommendedName>
</protein>
<keyword evidence="6" id="KW-1185">Reference proteome</keyword>
<evidence type="ECO:0000259" key="4">
    <source>
        <dbReference type="Pfam" id="PF18052"/>
    </source>
</evidence>
<keyword evidence="1" id="KW-0677">Repeat</keyword>
<keyword evidence="2" id="KW-0547">Nucleotide-binding</keyword>
<name>A0A2P5DL66_TREOI</name>
<keyword evidence="3" id="KW-0611">Plant defense</keyword>
<dbReference type="EMBL" id="JXTC01000263">
    <property type="protein sequence ID" value="PON74042.1"/>
    <property type="molecule type" value="Genomic_DNA"/>
</dbReference>
<organism evidence="5 6">
    <name type="scientific">Trema orientale</name>
    <name type="common">Charcoal tree</name>
    <name type="synonym">Celtis orientalis</name>
    <dbReference type="NCBI Taxonomy" id="63057"/>
    <lineage>
        <taxon>Eukaryota</taxon>
        <taxon>Viridiplantae</taxon>
        <taxon>Streptophyta</taxon>
        <taxon>Embryophyta</taxon>
        <taxon>Tracheophyta</taxon>
        <taxon>Spermatophyta</taxon>
        <taxon>Magnoliopsida</taxon>
        <taxon>eudicotyledons</taxon>
        <taxon>Gunneridae</taxon>
        <taxon>Pentapetalae</taxon>
        <taxon>rosids</taxon>
        <taxon>fabids</taxon>
        <taxon>Rosales</taxon>
        <taxon>Cannabaceae</taxon>
        <taxon>Trema</taxon>
    </lineage>
</organism>
<sequence length="92" mass="10713">MAIERYRCISKRRSITGSLLVELETNLLLMYIVVNDSEKKLLEDHVVEEWLSRLIEATFDAEPLINKIKRGLEAEGLQHKLRESKHTSEMGF</sequence>
<evidence type="ECO:0000256" key="2">
    <source>
        <dbReference type="ARBA" id="ARBA00022741"/>
    </source>
</evidence>
<evidence type="ECO:0000313" key="6">
    <source>
        <dbReference type="Proteomes" id="UP000237000"/>
    </source>
</evidence>
<gene>
    <name evidence="5" type="ORF">TorRG33x02_248190</name>
</gene>
<feature type="domain" description="Disease resistance N-terminal" evidence="4">
    <location>
        <begin position="20"/>
        <end position="75"/>
    </location>
</feature>
<dbReference type="InParanoid" id="A0A2P5DL66"/>